<proteinExistence type="predicted"/>
<evidence type="ECO:0000313" key="2">
    <source>
        <dbReference type="Proteomes" id="UP000054018"/>
    </source>
</evidence>
<feature type="non-terminal residue" evidence="1">
    <location>
        <position position="134"/>
    </location>
</feature>
<protein>
    <submittedName>
        <fullName evidence="1">Uncharacterized protein</fullName>
    </submittedName>
</protein>
<dbReference type="Proteomes" id="UP000054018">
    <property type="component" value="Unassembled WGS sequence"/>
</dbReference>
<accession>A0A0C9ZNQ2</accession>
<organism evidence="1 2">
    <name type="scientific">Pisolithus microcarpus 441</name>
    <dbReference type="NCBI Taxonomy" id="765257"/>
    <lineage>
        <taxon>Eukaryota</taxon>
        <taxon>Fungi</taxon>
        <taxon>Dikarya</taxon>
        <taxon>Basidiomycota</taxon>
        <taxon>Agaricomycotina</taxon>
        <taxon>Agaricomycetes</taxon>
        <taxon>Agaricomycetidae</taxon>
        <taxon>Boletales</taxon>
        <taxon>Sclerodermatineae</taxon>
        <taxon>Pisolithaceae</taxon>
        <taxon>Pisolithus</taxon>
    </lineage>
</organism>
<dbReference type="HOGENOM" id="CLU_1901263_0_0_1"/>
<evidence type="ECO:0000313" key="1">
    <source>
        <dbReference type="EMBL" id="KIK21408.1"/>
    </source>
</evidence>
<reference evidence="1 2" key="1">
    <citation type="submission" date="2014-04" db="EMBL/GenBank/DDBJ databases">
        <authorList>
            <consortium name="DOE Joint Genome Institute"/>
            <person name="Kuo A."/>
            <person name="Kohler A."/>
            <person name="Costa M.D."/>
            <person name="Nagy L.G."/>
            <person name="Floudas D."/>
            <person name="Copeland A."/>
            <person name="Barry K.W."/>
            <person name="Cichocki N."/>
            <person name="Veneault-Fourrey C."/>
            <person name="LaButti K."/>
            <person name="Lindquist E.A."/>
            <person name="Lipzen A."/>
            <person name="Lundell T."/>
            <person name="Morin E."/>
            <person name="Murat C."/>
            <person name="Sun H."/>
            <person name="Tunlid A."/>
            <person name="Henrissat B."/>
            <person name="Grigoriev I.V."/>
            <person name="Hibbett D.S."/>
            <person name="Martin F."/>
            <person name="Nordberg H.P."/>
            <person name="Cantor M.N."/>
            <person name="Hua S.X."/>
        </authorList>
    </citation>
    <scope>NUCLEOTIDE SEQUENCE [LARGE SCALE GENOMIC DNA]</scope>
    <source>
        <strain evidence="1 2">441</strain>
    </source>
</reference>
<dbReference type="AlphaFoldDB" id="A0A0C9ZNQ2"/>
<dbReference type="EMBL" id="KN833752">
    <property type="protein sequence ID" value="KIK21408.1"/>
    <property type="molecule type" value="Genomic_DNA"/>
</dbReference>
<gene>
    <name evidence="1" type="ORF">PISMIDRAFT_681359</name>
</gene>
<sequence length="134" mass="14734">MRLGMQFNVCPQMLQRLFSSTPFDVVELEGIAKKPSARRYSGGTAGKKSVPQTRLHRYPLPTMLPHERIVVSALLKNQEQKLPVQVVVHGQVSSASNQCRLSSIEKLLEFFGVASAMKGRPTGAGQNYGDPLPD</sequence>
<reference evidence="2" key="2">
    <citation type="submission" date="2015-01" db="EMBL/GenBank/DDBJ databases">
        <title>Evolutionary Origins and Diversification of the Mycorrhizal Mutualists.</title>
        <authorList>
            <consortium name="DOE Joint Genome Institute"/>
            <consortium name="Mycorrhizal Genomics Consortium"/>
            <person name="Kohler A."/>
            <person name="Kuo A."/>
            <person name="Nagy L.G."/>
            <person name="Floudas D."/>
            <person name="Copeland A."/>
            <person name="Barry K.W."/>
            <person name="Cichocki N."/>
            <person name="Veneault-Fourrey C."/>
            <person name="LaButti K."/>
            <person name="Lindquist E.A."/>
            <person name="Lipzen A."/>
            <person name="Lundell T."/>
            <person name="Morin E."/>
            <person name="Murat C."/>
            <person name="Riley R."/>
            <person name="Ohm R."/>
            <person name="Sun H."/>
            <person name="Tunlid A."/>
            <person name="Henrissat B."/>
            <person name="Grigoriev I.V."/>
            <person name="Hibbett D.S."/>
            <person name="Martin F."/>
        </authorList>
    </citation>
    <scope>NUCLEOTIDE SEQUENCE [LARGE SCALE GENOMIC DNA]</scope>
    <source>
        <strain evidence="2">441</strain>
    </source>
</reference>
<name>A0A0C9ZNQ2_9AGAM</name>
<keyword evidence="2" id="KW-1185">Reference proteome</keyword>